<accession>A0A938YA61</accession>
<dbReference type="EMBL" id="JAERWK010000020">
    <property type="protein sequence ID" value="MBM9468720.1"/>
    <property type="molecule type" value="Genomic_DNA"/>
</dbReference>
<proteinExistence type="predicted"/>
<comment type="caution">
    <text evidence="1">The sequence shown here is derived from an EMBL/GenBank/DDBJ whole genome shotgun (WGS) entry which is preliminary data.</text>
</comment>
<protein>
    <submittedName>
        <fullName evidence="1">Uncharacterized protein</fullName>
    </submittedName>
</protein>
<dbReference type="Proteomes" id="UP000663792">
    <property type="component" value="Unassembled WGS sequence"/>
</dbReference>
<evidence type="ECO:0000313" key="1">
    <source>
        <dbReference type="EMBL" id="MBM9468720.1"/>
    </source>
</evidence>
<name>A0A938YA61_9ACTN</name>
<organism evidence="1 2">
    <name type="scientific">Nakamurella leprariae</name>
    <dbReference type="NCBI Taxonomy" id="2803911"/>
    <lineage>
        <taxon>Bacteria</taxon>
        <taxon>Bacillati</taxon>
        <taxon>Actinomycetota</taxon>
        <taxon>Actinomycetes</taxon>
        <taxon>Nakamurellales</taxon>
        <taxon>Nakamurellaceae</taxon>
        <taxon>Nakamurella</taxon>
    </lineage>
</organism>
<sequence length="86" mass="9403">MSVPPSPDPGSPALDRARVARLVLAAIREDRLATETVLAEAAEEPDGLARLVLGLATYAGNITYRAFPKQYERQLQQSILRDVREG</sequence>
<keyword evidence="2" id="KW-1185">Reference proteome</keyword>
<gene>
    <name evidence="1" type="ORF">JL106_15665</name>
</gene>
<evidence type="ECO:0000313" key="2">
    <source>
        <dbReference type="Proteomes" id="UP000663792"/>
    </source>
</evidence>
<dbReference type="RefSeq" id="WP_205261662.1">
    <property type="nucleotide sequence ID" value="NZ_JAERWK010000020.1"/>
</dbReference>
<dbReference type="AlphaFoldDB" id="A0A938YA61"/>
<reference evidence="1" key="1">
    <citation type="submission" date="2021-01" db="EMBL/GenBank/DDBJ databases">
        <title>YIM 132084 draft genome.</title>
        <authorList>
            <person name="An D."/>
        </authorList>
    </citation>
    <scope>NUCLEOTIDE SEQUENCE</scope>
    <source>
        <strain evidence="1">YIM 132084</strain>
    </source>
</reference>